<reference evidence="2 3" key="1">
    <citation type="submission" date="2020-06" db="EMBL/GenBank/DDBJ databases">
        <title>Mannheimia pernigra sp. nov. isolated from bovine respiratory tract.</title>
        <authorList>
            <person name="Kuhnert P."/>
            <person name="Akarsu-Egger H."/>
        </authorList>
    </citation>
    <scope>NUCLEOTIDE SEQUENCE [LARGE SCALE GENOMIC DNA]</scope>
    <source>
        <strain evidence="2 3">17CN0883</strain>
    </source>
</reference>
<dbReference type="SUPFAM" id="SSF81901">
    <property type="entry name" value="HCP-like"/>
    <property type="match status" value="1"/>
</dbReference>
<dbReference type="RefSeq" id="WP_176812131.1">
    <property type="nucleotide sequence ID" value="NZ_CP055305.1"/>
</dbReference>
<dbReference type="KEGG" id="mpeg:HV560_03200"/>
<sequence length="145" mass="15966">MYKQFLKSILLVTVATFSLSTVVSAKPIPKNATYNQIYDGLETMTYTVDDLIAAVKKGQPSSLGYVAYTYFESKQLDDAYNYAQRAVAKNDTLGKFVTGYLYALGHKGNFHEGIPLIKKACVDGKLGQKFSKSDLIVNACKTAKN</sequence>
<dbReference type="AlphaFoldDB" id="A0ABD7A705"/>
<dbReference type="Proteomes" id="UP000509784">
    <property type="component" value="Chromosome"/>
</dbReference>
<dbReference type="InterPro" id="IPR011990">
    <property type="entry name" value="TPR-like_helical_dom_sf"/>
</dbReference>
<name>A0ABD7A705_9PAST</name>
<evidence type="ECO:0000256" key="1">
    <source>
        <dbReference type="SAM" id="SignalP"/>
    </source>
</evidence>
<proteinExistence type="predicted"/>
<feature type="signal peptide" evidence="1">
    <location>
        <begin position="1"/>
        <end position="25"/>
    </location>
</feature>
<evidence type="ECO:0000313" key="3">
    <source>
        <dbReference type="Proteomes" id="UP000509784"/>
    </source>
</evidence>
<feature type="chain" id="PRO_5044823837" description="Sel1 repeat family protein" evidence="1">
    <location>
        <begin position="26"/>
        <end position="145"/>
    </location>
</feature>
<dbReference type="EMBL" id="CP055305">
    <property type="protein sequence ID" value="QLB41907.1"/>
    <property type="molecule type" value="Genomic_DNA"/>
</dbReference>
<accession>A0ABD7A705</accession>
<evidence type="ECO:0008006" key="4">
    <source>
        <dbReference type="Google" id="ProtNLM"/>
    </source>
</evidence>
<dbReference type="Gene3D" id="1.25.40.10">
    <property type="entry name" value="Tetratricopeptide repeat domain"/>
    <property type="match status" value="1"/>
</dbReference>
<organism evidence="2 3">
    <name type="scientific">Mannheimia pernigra</name>
    <dbReference type="NCBI Taxonomy" id="111844"/>
    <lineage>
        <taxon>Bacteria</taxon>
        <taxon>Pseudomonadati</taxon>
        <taxon>Pseudomonadota</taxon>
        <taxon>Gammaproteobacteria</taxon>
        <taxon>Pasteurellales</taxon>
        <taxon>Pasteurellaceae</taxon>
        <taxon>Mannheimia</taxon>
    </lineage>
</organism>
<evidence type="ECO:0000313" key="2">
    <source>
        <dbReference type="EMBL" id="QLB41907.1"/>
    </source>
</evidence>
<protein>
    <recommendedName>
        <fullName evidence="4">Sel1 repeat family protein</fullName>
    </recommendedName>
</protein>
<keyword evidence="1" id="KW-0732">Signal</keyword>
<gene>
    <name evidence="2" type="ORF">HV560_03200</name>
</gene>